<organism evidence="2 3">
    <name type="scientific">Micromonas commoda (strain RCC299 / NOUM17 / CCMP2709)</name>
    <name type="common">Picoplanktonic green alga</name>
    <dbReference type="NCBI Taxonomy" id="296587"/>
    <lineage>
        <taxon>Eukaryota</taxon>
        <taxon>Viridiplantae</taxon>
        <taxon>Chlorophyta</taxon>
        <taxon>Mamiellophyceae</taxon>
        <taxon>Mamiellales</taxon>
        <taxon>Mamiellaceae</taxon>
        <taxon>Micromonas</taxon>
    </lineage>
</organism>
<dbReference type="OrthoDB" id="21254at2759"/>
<dbReference type="Pfam" id="PF02301">
    <property type="entry name" value="HORMA"/>
    <property type="match status" value="1"/>
</dbReference>
<dbReference type="PROSITE" id="PS50815">
    <property type="entry name" value="HORMA"/>
    <property type="match status" value="1"/>
</dbReference>
<keyword evidence="3" id="KW-1185">Reference proteome</keyword>
<dbReference type="PANTHER" id="PTHR11842:SF10">
    <property type="entry name" value="MITOTIC SPINDLE ASSEMBLY CHECKPOINT PROTEIN MAD2B"/>
    <property type="match status" value="1"/>
</dbReference>
<accession>C1FJM1</accession>
<evidence type="ECO:0000313" key="2">
    <source>
        <dbReference type="EMBL" id="ACO70370.1"/>
    </source>
</evidence>
<dbReference type="InterPro" id="IPR045091">
    <property type="entry name" value="Mad2-like"/>
</dbReference>
<evidence type="ECO:0000259" key="1">
    <source>
        <dbReference type="PROSITE" id="PS50815"/>
    </source>
</evidence>
<dbReference type="PANTHER" id="PTHR11842">
    <property type="entry name" value="MITOTIC SPINDLE ASSEMBLY CHECKPOINT PROTEIN MAD2"/>
    <property type="match status" value="1"/>
</dbReference>
<dbReference type="OMA" id="NEYTCEW"/>
<dbReference type="Gene3D" id="3.30.900.10">
    <property type="entry name" value="HORMA domain"/>
    <property type="match status" value="1"/>
</dbReference>
<reference evidence="2 3" key="1">
    <citation type="journal article" date="2009" name="Science">
        <title>Green evolution and dynamic adaptations revealed by genomes of the marine picoeukaryotes Micromonas.</title>
        <authorList>
            <person name="Worden A.Z."/>
            <person name="Lee J.H."/>
            <person name="Mock T."/>
            <person name="Rouze P."/>
            <person name="Simmons M.P."/>
            <person name="Aerts A.L."/>
            <person name="Allen A.E."/>
            <person name="Cuvelier M.L."/>
            <person name="Derelle E."/>
            <person name="Everett M.V."/>
            <person name="Foulon E."/>
            <person name="Grimwood J."/>
            <person name="Gundlach H."/>
            <person name="Henrissat B."/>
            <person name="Napoli C."/>
            <person name="McDonald S.M."/>
            <person name="Parker M.S."/>
            <person name="Rombauts S."/>
            <person name="Salamov A."/>
            <person name="Von Dassow P."/>
            <person name="Badger J.H."/>
            <person name="Coutinho P.M."/>
            <person name="Demir E."/>
            <person name="Dubchak I."/>
            <person name="Gentemann C."/>
            <person name="Eikrem W."/>
            <person name="Gready J.E."/>
            <person name="John U."/>
            <person name="Lanier W."/>
            <person name="Lindquist E.A."/>
            <person name="Lucas S."/>
            <person name="Mayer K.F."/>
            <person name="Moreau H."/>
            <person name="Not F."/>
            <person name="Otillar R."/>
            <person name="Panaud O."/>
            <person name="Pangilinan J."/>
            <person name="Paulsen I."/>
            <person name="Piegu B."/>
            <person name="Poliakov A."/>
            <person name="Robbens S."/>
            <person name="Schmutz J."/>
            <person name="Toulza E."/>
            <person name="Wyss T."/>
            <person name="Zelensky A."/>
            <person name="Zhou K."/>
            <person name="Armbrust E.V."/>
            <person name="Bhattacharya D."/>
            <person name="Goodenough U.W."/>
            <person name="Van de Peer Y."/>
            <person name="Grigoriev I.V."/>
        </authorList>
    </citation>
    <scope>NUCLEOTIDE SEQUENCE [LARGE SCALE GENOMIC DNA]</scope>
    <source>
        <strain evidence="3">RCC299 / NOUM17</strain>
    </source>
</reference>
<dbReference type="AlphaFoldDB" id="C1FJM1"/>
<protein>
    <recommendedName>
        <fullName evidence="1">HORMA domain-containing protein</fullName>
    </recommendedName>
</protein>
<name>C1FJM1_MICCC</name>
<dbReference type="GeneID" id="8248251"/>
<dbReference type="EMBL" id="CP001577">
    <property type="protein sequence ID" value="ACO70370.1"/>
    <property type="molecule type" value="Genomic_DNA"/>
</dbReference>
<proteinExistence type="predicted"/>
<evidence type="ECO:0000313" key="3">
    <source>
        <dbReference type="Proteomes" id="UP000002009"/>
    </source>
</evidence>
<dbReference type="RefSeq" id="XP_002509112.1">
    <property type="nucleotide sequence ID" value="XM_002509066.1"/>
</dbReference>
<dbReference type="InterPro" id="IPR003511">
    <property type="entry name" value="HORMA_dom"/>
</dbReference>
<dbReference type="STRING" id="296587.C1FJM1"/>
<dbReference type="Proteomes" id="UP000002009">
    <property type="component" value="Chromosome 12"/>
</dbReference>
<dbReference type="KEGG" id="mis:MICPUN_62939"/>
<feature type="domain" description="HORMA" evidence="1">
    <location>
        <begin position="14"/>
        <end position="276"/>
    </location>
</feature>
<dbReference type="InterPro" id="IPR036570">
    <property type="entry name" value="HORMA_dom_sf"/>
</dbReference>
<sequence length="284" mass="29597">MAPGPDPAPSRHANLRVDATLEFLEAAIHHTLHARGVYPKELFEPRSLYGARVQRCRHPDLDAYIGDAVSALRRPIAAGDVKRVVLAIKDDDAAASDGPLERFTFDFLLRDDDDTAGGGDTAGGLNGGGVADVTGGSVRGPSRADVDQCQRAFAACLSKIAFSDALLTPLPQAAMNAGRLSFEIVAYSTRAGVAAQLCAGGSGPNEYTCEWTEERVGCGTSYATGDASRDGGTGPAGGRAAVGDVEPRLEFRAGTAKEVVPVKSAATPIVNLDVFVERRRSSAG</sequence>
<dbReference type="SUPFAM" id="SSF56019">
    <property type="entry name" value="The spindle assembly checkpoint protein mad2"/>
    <property type="match status" value="1"/>
</dbReference>
<dbReference type="GO" id="GO:0016035">
    <property type="term" value="C:zeta DNA polymerase complex"/>
    <property type="evidence" value="ECO:0007669"/>
    <property type="project" value="TreeGrafter"/>
</dbReference>
<dbReference type="InParanoid" id="C1FJM1"/>
<gene>
    <name evidence="2" type="ORF">MICPUN_62939</name>
</gene>
<dbReference type="eggNOG" id="KOG3186">
    <property type="taxonomic scope" value="Eukaryota"/>
</dbReference>